<evidence type="ECO:0000256" key="1">
    <source>
        <dbReference type="SAM" id="MobiDB-lite"/>
    </source>
</evidence>
<dbReference type="EMBL" id="JAYKXP010000048">
    <property type="protein sequence ID" value="KAK7037283.1"/>
    <property type="molecule type" value="Genomic_DNA"/>
</dbReference>
<dbReference type="Proteomes" id="UP001383192">
    <property type="component" value="Unassembled WGS sequence"/>
</dbReference>
<comment type="caution">
    <text evidence="2">The sequence shown here is derived from an EMBL/GenBank/DDBJ whole genome shotgun (WGS) entry which is preliminary data.</text>
</comment>
<reference evidence="2 3" key="1">
    <citation type="submission" date="2024-01" db="EMBL/GenBank/DDBJ databases">
        <title>A draft genome for a cacao thread blight-causing isolate of Paramarasmius palmivorus.</title>
        <authorList>
            <person name="Baruah I.K."/>
            <person name="Bukari Y."/>
            <person name="Amoako-Attah I."/>
            <person name="Meinhardt L.W."/>
            <person name="Bailey B.A."/>
            <person name="Cohen S.P."/>
        </authorList>
    </citation>
    <scope>NUCLEOTIDE SEQUENCE [LARGE SCALE GENOMIC DNA]</scope>
    <source>
        <strain evidence="2 3">GH-12</strain>
    </source>
</reference>
<gene>
    <name evidence="2" type="ORF">VNI00_011274</name>
</gene>
<organism evidence="2 3">
    <name type="scientific">Paramarasmius palmivorus</name>
    <dbReference type="NCBI Taxonomy" id="297713"/>
    <lineage>
        <taxon>Eukaryota</taxon>
        <taxon>Fungi</taxon>
        <taxon>Dikarya</taxon>
        <taxon>Basidiomycota</taxon>
        <taxon>Agaricomycotina</taxon>
        <taxon>Agaricomycetes</taxon>
        <taxon>Agaricomycetidae</taxon>
        <taxon>Agaricales</taxon>
        <taxon>Marasmiineae</taxon>
        <taxon>Marasmiaceae</taxon>
        <taxon>Paramarasmius</taxon>
    </lineage>
</organism>
<name>A0AAW0CD25_9AGAR</name>
<feature type="region of interest" description="Disordered" evidence="1">
    <location>
        <begin position="1"/>
        <end position="29"/>
    </location>
</feature>
<sequence>MPRQRLYFTKEAQREANRRKARNHYQRNKEAICERRRLAKIAAAQAQDSSVPSSITRDSRVVQSAGDIIVAETDINIAGTSANIPSDSISRVSSSSDTSGFISTQAEVWSLRTTMDEHCTTQRVSERLRQKRSTQRTTKFDAILKAEREGGMVSFDNRQEVAYDERLVTEKDEEEPRV</sequence>
<evidence type="ECO:0000313" key="2">
    <source>
        <dbReference type="EMBL" id="KAK7037283.1"/>
    </source>
</evidence>
<evidence type="ECO:0008006" key="4">
    <source>
        <dbReference type="Google" id="ProtNLM"/>
    </source>
</evidence>
<proteinExistence type="predicted"/>
<evidence type="ECO:0000313" key="3">
    <source>
        <dbReference type="Proteomes" id="UP001383192"/>
    </source>
</evidence>
<keyword evidence="3" id="KW-1185">Reference proteome</keyword>
<accession>A0AAW0CD25</accession>
<protein>
    <recommendedName>
        <fullName evidence="4">BZIP domain-containing protein</fullName>
    </recommendedName>
</protein>
<dbReference type="AlphaFoldDB" id="A0AAW0CD25"/>